<sequence length="160" mass="19181">MRKHQTQIISLPINHKRTRFTISNFDREFAEECKVTVNQPRVSPCHKNCLTQIAEQRILYNNDKQLQSNKDQMSKNICTIQYQNKMMQDLQKSIKQTLSQDENTLHQKNKLKLNIIHHPHHKKTQSNNINPMISNKQPYTKTFNKNVFSEYYQSYQIEYI</sequence>
<dbReference type="AlphaFoldDB" id="W7X3L2"/>
<dbReference type="RefSeq" id="XP_012655422.1">
    <property type="nucleotide sequence ID" value="XM_012799968.1"/>
</dbReference>
<proteinExistence type="predicted"/>
<gene>
    <name evidence="1" type="ORF">TTHERM_000474679</name>
</gene>
<dbReference type="GeneID" id="24439172"/>
<dbReference type="Proteomes" id="UP000009168">
    <property type="component" value="Unassembled WGS sequence"/>
</dbReference>
<name>W7X3L2_TETTS</name>
<dbReference type="KEGG" id="tet:TTHERM_000474679"/>
<dbReference type="InParanoid" id="W7X3L2"/>
<organism evidence="1 2">
    <name type="scientific">Tetrahymena thermophila (strain SB210)</name>
    <dbReference type="NCBI Taxonomy" id="312017"/>
    <lineage>
        <taxon>Eukaryota</taxon>
        <taxon>Sar</taxon>
        <taxon>Alveolata</taxon>
        <taxon>Ciliophora</taxon>
        <taxon>Intramacronucleata</taxon>
        <taxon>Oligohymenophorea</taxon>
        <taxon>Hymenostomatida</taxon>
        <taxon>Tetrahymenina</taxon>
        <taxon>Tetrahymenidae</taxon>
        <taxon>Tetrahymena</taxon>
    </lineage>
</organism>
<evidence type="ECO:0000313" key="2">
    <source>
        <dbReference type="Proteomes" id="UP000009168"/>
    </source>
</evidence>
<keyword evidence="2" id="KW-1185">Reference proteome</keyword>
<dbReference type="EMBL" id="GG662472">
    <property type="protein sequence ID" value="EWS72047.1"/>
    <property type="molecule type" value="Genomic_DNA"/>
</dbReference>
<reference evidence="2" key="1">
    <citation type="journal article" date="2006" name="PLoS Biol.">
        <title>Macronuclear genome sequence of the ciliate Tetrahymena thermophila, a model eukaryote.</title>
        <authorList>
            <person name="Eisen J.A."/>
            <person name="Coyne R.S."/>
            <person name="Wu M."/>
            <person name="Wu D."/>
            <person name="Thiagarajan M."/>
            <person name="Wortman J.R."/>
            <person name="Badger J.H."/>
            <person name="Ren Q."/>
            <person name="Amedeo P."/>
            <person name="Jones K.M."/>
            <person name="Tallon L.J."/>
            <person name="Delcher A.L."/>
            <person name="Salzberg S.L."/>
            <person name="Silva J.C."/>
            <person name="Haas B.J."/>
            <person name="Majoros W.H."/>
            <person name="Farzad M."/>
            <person name="Carlton J.M."/>
            <person name="Smith R.K. Jr."/>
            <person name="Garg J."/>
            <person name="Pearlman R.E."/>
            <person name="Karrer K.M."/>
            <person name="Sun L."/>
            <person name="Manning G."/>
            <person name="Elde N.C."/>
            <person name="Turkewitz A.P."/>
            <person name="Asai D.J."/>
            <person name="Wilkes D.E."/>
            <person name="Wang Y."/>
            <person name="Cai H."/>
            <person name="Collins K."/>
            <person name="Stewart B.A."/>
            <person name="Lee S.R."/>
            <person name="Wilamowska K."/>
            <person name="Weinberg Z."/>
            <person name="Ruzzo W.L."/>
            <person name="Wloga D."/>
            <person name="Gaertig J."/>
            <person name="Frankel J."/>
            <person name="Tsao C.-C."/>
            <person name="Gorovsky M.A."/>
            <person name="Keeling P.J."/>
            <person name="Waller R.F."/>
            <person name="Patron N.J."/>
            <person name="Cherry J.M."/>
            <person name="Stover N.A."/>
            <person name="Krieger C.J."/>
            <person name="del Toro C."/>
            <person name="Ryder H.F."/>
            <person name="Williamson S.C."/>
            <person name="Barbeau R.A."/>
            <person name="Hamilton E.P."/>
            <person name="Orias E."/>
        </authorList>
    </citation>
    <scope>NUCLEOTIDE SEQUENCE [LARGE SCALE GENOMIC DNA]</scope>
    <source>
        <strain evidence="2">SB210</strain>
    </source>
</reference>
<evidence type="ECO:0000313" key="1">
    <source>
        <dbReference type="EMBL" id="EWS72047.1"/>
    </source>
</evidence>
<accession>W7X3L2</accession>
<protein>
    <submittedName>
        <fullName evidence="1">Uncharacterized protein</fullName>
    </submittedName>
</protein>